<protein>
    <submittedName>
        <fullName evidence="1">Uncharacterized protein</fullName>
    </submittedName>
</protein>
<reference evidence="1 2" key="1">
    <citation type="journal article" date="2010" name="PLoS ONE">
        <title>The Waddlia genome: a window into chlamydial biology.</title>
        <authorList>
            <person name="Bertelli C."/>
            <person name="Collyn F."/>
            <person name="Croxatto A."/>
            <person name="Ruckert C."/>
            <person name="Polkinghorne A."/>
            <person name="Kebbi-Beghdadi C."/>
            <person name="Goesmann A."/>
            <person name="Vaughan L."/>
            <person name="Greub G."/>
        </authorList>
    </citation>
    <scope>NUCLEOTIDE SEQUENCE [LARGE SCALE GENOMIC DNA]</scope>
    <source>
        <strain evidence="2">ATCC VR-1470 / WSU 86-1044</strain>
    </source>
</reference>
<keyword evidence="2" id="KW-1185">Reference proteome</keyword>
<dbReference type="Gene3D" id="3.90.70.20">
    <property type="match status" value="1"/>
</dbReference>
<dbReference type="KEGG" id="wch:wcw_0040"/>
<dbReference type="AlphaFoldDB" id="D6YTF6"/>
<name>D6YTF6_WADCW</name>
<dbReference type="RefSeq" id="WP_013181145.1">
    <property type="nucleotide sequence ID" value="NC_014225.1"/>
</dbReference>
<evidence type="ECO:0000313" key="2">
    <source>
        <dbReference type="Proteomes" id="UP000001505"/>
    </source>
</evidence>
<accession>D6YTF6</accession>
<dbReference type="Proteomes" id="UP000001505">
    <property type="component" value="Chromosome"/>
</dbReference>
<dbReference type="EMBL" id="CP001928">
    <property type="protein sequence ID" value="ADI37417.1"/>
    <property type="molecule type" value="Genomic_DNA"/>
</dbReference>
<proteinExistence type="predicted"/>
<sequence>MTVNFTFSGKNDQLSHEELESRLIALRNAKKSTHIIKTDLTVKKFNIVSRIVWICLSFFPSLRNSLFDTNLTLTRKYLEQLDPQASSGRMSSLLSEVFEIVNPSPDKPKSKKKRLIKTSQGIFNGLNWRVRSERYVKKLNEECPPAIQFNTGKLSWATIGGNCSAIALDVINHFLRSSDKQPVEKRLKKIIKKFRSGGDLIEMRARQGAFNCIEFKNISSSDPIIQKIQALAKFHSLSAVESTPAFDLLKDLKQSFSEIANSLNSGVYLLRIIKPSENEKKEVHGHSMVLIRCNEGDYFFDPNKGLEKIESLLDERLFEHLKHNYKRFEISQATFIKITL</sequence>
<dbReference type="HOGENOM" id="CLU_816226_0_0_0"/>
<gene>
    <name evidence="1" type="ordered locus">wcw_0040</name>
</gene>
<evidence type="ECO:0000313" key="1">
    <source>
        <dbReference type="EMBL" id="ADI37417.1"/>
    </source>
</evidence>
<dbReference type="OrthoDB" id="9992070at2"/>
<organism evidence="1 2">
    <name type="scientific">Waddlia chondrophila (strain ATCC VR-1470 / WSU 86-1044)</name>
    <dbReference type="NCBI Taxonomy" id="716544"/>
    <lineage>
        <taxon>Bacteria</taxon>
        <taxon>Pseudomonadati</taxon>
        <taxon>Chlamydiota</taxon>
        <taxon>Chlamydiia</taxon>
        <taxon>Parachlamydiales</taxon>
        <taxon>Waddliaceae</taxon>
        <taxon>Waddlia</taxon>
    </lineage>
</organism>
<dbReference type="eggNOG" id="ENOG502ZDEZ">
    <property type="taxonomic scope" value="Bacteria"/>
</dbReference>
<dbReference type="STRING" id="716544.wcw_0040"/>